<reference evidence="1" key="1">
    <citation type="submission" date="2014-07" db="EMBL/GenBank/DDBJ databases">
        <authorList>
            <person name="Hornung V.Bastian."/>
        </authorList>
    </citation>
    <scope>NUCLEOTIDE SEQUENCE</scope>
    <source>
        <strain evidence="1">PCE-S</strain>
    </source>
</reference>
<dbReference type="AlphaFoldDB" id="A0A098AYQ6"/>
<organism evidence="1">
    <name type="scientific">Desulfitobacterium hafniense</name>
    <name type="common">Desulfitobacterium frappieri</name>
    <dbReference type="NCBI Taxonomy" id="49338"/>
    <lineage>
        <taxon>Bacteria</taxon>
        <taxon>Bacillati</taxon>
        <taxon>Bacillota</taxon>
        <taxon>Clostridia</taxon>
        <taxon>Eubacteriales</taxon>
        <taxon>Desulfitobacteriaceae</taxon>
        <taxon>Desulfitobacterium</taxon>
    </lineage>
</organism>
<name>A0A098AYQ6_DESHA</name>
<evidence type="ECO:0000313" key="1">
    <source>
        <dbReference type="EMBL" id="CDX00741.1"/>
    </source>
</evidence>
<dbReference type="PATRIC" id="fig|49338.4.peg.918"/>
<gene>
    <name evidence="1" type="ORF">DPCES_0854</name>
</gene>
<accession>A0A098AYQ6</accession>
<proteinExistence type="predicted"/>
<dbReference type="EMBL" id="LK996017">
    <property type="protein sequence ID" value="CDX00741.1"/>
    <property type="molecule type" value="Genomic_DNA"/>
</dbReference>
<sequence>MNITIKATPSNFKSLELLLEKVSEIQIALRKNHPGIVVNVEVDMS</sequence>
<protein>
    <submittedName>
        <fullName evidence="1">Uncharacterized protein</fullName>
    </submittedName>
</protein>